<reference evidence="3" key="1">
    <citation type="submission" date="2020-05" db="EMBL/GenBank/DDBJ databases">
        <authorList>
            <person name="Chiriac C."/>
            <person name="Salcher M."/>
            <person name="Ghai R."/>
            <person name="Kavagutti S V."/>
        </authorList>
    </citation>
    <scope>NUCLEOTIDE SEQUENCE</scope>
</reference>
<accession>A0A6J5SHV5</accession>
<evidence type="ECO:0000313" key="3">
    <source>
        <dbReference type="EMBL" id="CAB4213864.1"/>
    </source>
</evidence>
<feature type="region of interest" description="Disordered" evidence="1">
    <location>
        <begin position="57"/>
        <end position="79"/>
    </location>
</feature>
<dbReference type="NCBIfam" id="TIGR01725">
    <property type="entry name" value="phge_HK97_gp10"/>
    <property type="match status" value="1"/>
</dbReference>
<sequence>MGVSIKLEGIGQVDQIFKELADQIGDKKATSKILVPAVREAMRPVLAMAKSNAPIDTGALQRTLQTEARRPTKRDRRSKYITQTDTVIAIVTTAPEKKLKKLGIKSDARAIAQEFGSSRNPPHPYLRPALESQAQSVVNNLSTILARRLQQYKTK</sequence>
<dbReference type="EMBL" id="LR797413">
    <property type="protein sequence ID" value="CAB4213864.1"/>
    <property type="molecule type" value="Genomic_DNA"/>
</dbReference>
<organism evidence="3">
    <name type="scientific">uncultured Caudovirales phage</name>
    <dbReference type="NCBI Taxonomy" id="2100421"/>
    <lineage>
        <taxon>Viruses</taxon>
        <taxon>Duplodnaviria</taxon>
        <taxon>Heunggongvirae</taxon>
        <taxon>Uroviricota</taxon>
        <taxon>Caudoviricetes</taxon>
        <taxon>Peduoviridae</taxon>
        <taxon>Maltschvirus</taxon>
        <taxon>Maltschvirus maltsch</taxon>
    </lineage>
</organism>
<proteinExistence type="predicted"/>
<evidence type="ECO:0000256" key="1">
    <source>
        <dbReference type="SAM" id="MobiDB-lite"/>
    </source>
</evidence>
<dbReference type="Pfam" id="PF04883">
    <property type="entry name" value="HK97-gp10_like"/>
    <property type="match status" value="1"/>
</dbReference>
<evidence type="ECO:0000313" key="2">
    <source>
        <dbReference type="EMBL" id="CAB4183838.1"/>
    </source>
</evidence>
<gene>
    <name evidence="2" type="ORF">UFOVP1102_12</name>
    <name evidence="3" type="ORF">UFOVP1463_8</name>
</gene>
<protein>
    <submittedName>
        <fullName evidence="3">Phge_HK97_gp10, phage protein, HK97 gp10 family</fullName>
    </submittedName>
</protein>
<name>A0A6J5SHV5_9CAUD</name>
<dbReference type="InterPro" id="IPR010064">
    <property type="entry name" value="HK97-gp10_tail"/>
</dbReference>
<dbReference type="EMBL" id="LR797053">
    <property type="protein sequence ID" value="CAB4183838.1"/>
    <property type="molecule type" value="Genomic_DNA"/>
</dbReference>